<dbReference type="GeneID" id="71986659"/>
<protein>
    <submittedName>
        <fullName evidence="1">Uncharacterized protein</fullName>
    </submittedName>
</protein>
<organism evidence="1 2">
    <name type="scientific">Passalora fulva</name>
    <name type="common">Tomato leaf mold</name>
    <name type="synonym">Cladosporium fulvum</name>
    <dbReference type="NCBI Taxonomy" id="5499"/>
    <lineage>
        <taxon>Eukaryota</taxon>
        <taxon>Fungi</taxon>
        <taxon>Dikarya</taxon>
        <taxon>Ascomycota</taxon>
        <taxon>Pezizomycotina</taxon>
        <taxon>Dothideomycetes</taxon>
        <taxon>Dothideomycetidae</taxon>
        <taxon>Mycosphaerellales</taxon>
        <taxon>Mycosphaerellaceae</taxon>
        <taxon>Fulvia</taxon>
    </lineage>
</organism>
<proteinExistence type="predicted"/>
<accession>A0A9Q8P9Z2</accession>
<name>A0A9Q8P9Z2_PASFU</name>
<evidence type="ECO:0000313" key="2">
    <source>
        <dbReference type="Proteomes" id="UP000756132"/>
    </source>
</evidence>
<dbReference type="AlphaFoldDB" id="A0A9Q8P9Z2"/>
<dbReference type="RefSeq" id="XP_047762972.1">
    <property type="nucleotide sequence ID" value="XM_047905929.1"/>
</dbReference>
<dbReference type="EMBL" id="CP090168">
    <property type="protein sequence ID" value="UJO18606.1"/>
    <property type="molecule type" value="Genomic_DNA"/>
</dbReference>
<keyword evidence="2" id="KW-1185">Reference proteome</keyword>
<dbReference type="KEGG" id="ffu:CLAFUR5_06781"/>
<dbReference type="Proteomes" id="UP000756132">
    <property type="component" value="Chromosome 6"/>
</dbReference>
<evidence type="ECO:0000313" key="1">
    <source>
        <dbReference type="EMBL" id="UJO18606.1"/>
    </source>
</evidence>
<sequence length="67" mass="7510">MDGNFSIQSGNLSGKLAPIGLTVFSGQPFIHPTRSVYSLNLGERPYIWLPYERRESTCQIQEYATSS</sequence>
<reference evidence="1" key="1">
    <citation type="submission" date="2021-12" db="EMBL/GenBank/DDBJ databases">
        <authorList>
            <person name="Zaccaron A."/>
            <person name="Stergiopoulos I."/>
        </authorList>
    </citation>
    <scope>NUCLEOTIDE SEQUENCE</scope>
    <source>
        <strain evidence="1">Race5_Kim</strain>
    </source>
</reference>
<reference evidence="1" key="2">
    <citation type="journal article" date="2022" name="Microb. Genom.">
        <title>A chromosome-scale genome assembly of the tomato pathogen Cladosporium fulvum reveals a compartmentalized genome architecture and the presence of a dispensable chromosome.</title>
        <authorList>
            <person name="Zaccaron A.Z."/>
            <person name="Chen L.H."/>
            <person name="Samaras A."/>
            <person name="Stergiopoulos I."/>
        </authorList>
    </citation>
    <scope>NUCLEOTIDE SEQUENCE</scope>
    <source>
        <strain evidence="1">Race5_Kim</strain>
    </source>
</reference>
<gene>
    <name evidence="1" type="ORF">CLAFUR5_06781</name>
</gene>